<reference evidence="2 3" key="1">
    <citation type="submission" date="2018-09" db="EMBL/GenBank/DDBJ databases">
        <title>Genome sequencing of Nocardioides immobilis CCTCC AB 2017083 for comparison to Nocardioides silvaticus.</title>
        <authorList>
            <person name="Li C."/>
            <person name="Wang G."/>
        </authorList>
    </citation>
    <scope>NUCLEOTIDE SEQUENCE [LARGE SCALE GENOMIC DNA]</scope>
    <source>
        <strain evidence="2 3">CCTCC AB 2017083</strain>
    </source>
</reference>
<protein>
    <submittedName>
        <fullName evidence="2">Nuclear transport factor 2 family protein</fullName>
    </submittedName>
</protein>
<dbReference type="InterPro" id="IPR032710">
    <property type="entry name" value="NTF2-like_dom_sf"/>
</dbReference>
<dbReference type="SUPFAM" id="SSF54427">
    <property type="entry name" value="NTF2-like"/>
    <property type="match status" value="1"/>
</dbReference>
<proteinExistence type="predicted"/>
<organism evidence="2 3">
    <name type="scientific">Nocardioides immobilis</name>
    <dbReference type="NCBI Taxonomy" id="2049295"/>
    <lineage>
        <taxon>Bacteria</taxon>
        <taxon>Bacillati</taxon>
        <taxon>Actinomycetota</taxon>
        <taxon>Actinomycetes</taxon>
        <taxon>Propionibacteriales</taxon>
        <taxon>Nocardioidaceae</taxon>
        <taxon>Nocardioides</taxon>
    </lineage>
</organism>
<dbReference type="OrthoDB" id="1492465at2"/>
<dbReference type="InterPro" id="IPR037401">
    <property type="entry name" value="SnoaL-like"/>
</dbReference>
<name>A0A417Y0W4_9ACTN</name>
<accession>A0A417Y0W4</accession>
<evidence type="ECO:0000259" key="1">
    <source>
        <dbReference type="Pfam" id="PF13577"/>
    </source>
</evidence>
<evidence type="ECO:0000313" key="2">
    <source>
        <dbReference type="EMBL" id="RHW26289.1"/>
    </source>
</evidence>
<sequence>MPLTDSQLTELYDKVTELHDKQALHENLMLYVRGADRHDRELIRSTYWEDSWDDHGSYVGSGHGWADEAVSYNDKVHSCNHHVSNVLCEIDGNQAKRESMFLVVVPQKEPDVTMFLGGRYRDLCEKRNGVWKILHRTCVWDWLDIKPINSDWDFTVPPVTHWGAWYPNDPIYLDWVKSLPTERSR</sequence>
<gene>
    <name evidence="2" type="ORF">D0Z08_15100</name>
</gene>
<dbReference type="EMBL" id="QXGH01000018">
    <property type="protein sequence ID" value="RHW26289.1"/>
    <property type="molecule type" value="Genomic_DNA"/>
</dbReference>
<keyword evidence="3" id="KW-1185">Reference proteome</keyword>
<dbReference type="Proteomes" id="UP000283644">
    <property type="component" value="Unassembled WGS sequence"/>
</dbReference>
<dbReference type="AlphaFoldDB" id="A0A417Y0W4"/>
<dbReference type="Gene3D" id="3.10.450.50">
    <property type="match status" value="1"/>
</dbReference>
<dbReference type="Pfam" id="PF13577">
    <property type="entry name" value="SnoaL_4"/>
    <property type="match status" value="1"/>
</dbReference>
<comment type="caution">
    <text evidence="2">The sequence shown here is derived from an EMBL/GenBank/DDBJ whole genome shotgun (WGS) entry which is preliminary data.</text>
</comment>
<evidence type="ECO:0000313" key="3">
    <source>
        <dbReference type="Proteomes" id="UP000283644"/>
    </source>
</evidence>
<feature type="domain" description="SnoaL-like" evidence="1">
    <location>
        <begin position="17"/>
        <end position="137"/>
    </location>
</feature>
<dbReference type="RefSeq" id="WP_118926075.1">
    <property type="nucleotide sequence ID" value="NZ_QXGH01000018.1"/>
</dbReference>
<dbReference type="CDD" id="cd00531">
    <property type="entry name" value="NTF2_like"/>
    <property type="match status" value="1"/>
</dbReference>